<keyword evidence="8" id="KW-0418">Kinase</keyword>
<evidence type="ECO:0000256" key="3">
    <source>
        <dbReference type="ARBA" id="ARBA00012438"/>
    </source>
</evidence>
<dbReference type="InterPro" id="IPR036097">
    <property type="entry name" value="HisK_dim/P_sf"/>
</dbReference>
<proteinExistence type="predicted"/>
<keyword evidence="15" id="KW-1185">Reference proteome</keyword>
<evidence type="ECO:0000256" key="1">
    <source>
        <dbReference type="ARBA" id="ARBA00000085"/>
    </source>
</evidence>
<keyword evidence="9 14" id="KW-0067">ATP-binding</keyword>
<dbReference type="Gene3D" id="3.30.565.10">
    <property type="entry name" value="Histidine kinase-like ATPase, C-terminal domain"/>
    <property type="match status" value="1"/>
</dbReference>
<evidence type="ECO:0000256" key="9">
    <source>
        <dbReference type="ARBA" id="ARBA00022840"/>
    </source>
</evidence>
<evidence type="ECO:0000256" key="8">
    <source>
        <dbReference type="ARBA" id="ARBA00022777"/>
    </source>
</evidence>
<dbReference type="InterPro" id="IPR003660">
    <property type="entry name" value="HAMP_dom"/>
</dbReference>
<name>A0ABU7FZS0_9ALTE</name>
<evidence type="ECO:0000256" key="5">
    <source>
        <dbReference type="ARBA" id="ARBA00022553"/>
    </source>
</evidence>
<dbReference type="InterPro" id="IPR036890">
    <property type="entry name" value="HATPase_C_sf"/>
</dbReference>
<dbReference type="PANTHER" id="PTHR44936">
    <property type="entry name" value="SENSOR PROTEIN CREC"/>
    <property type="match status" value="1"/>
</dbReference>
<organism evidence="14 15">
    <name type="scientific">Agarivorans aestuarii</name>
    <dbReference type="NCBI Taxonomy" id="1563703"/>
    <lineage>
        <taxon>Bacteria</taxon>
        <taxon>Pseudomonadati</taxon>
        <taxon>Pseudomonadota</taxon>
        <taxon>Gammaproteobacteria</taxon>
        <taxon>Alteromonadales</taxon>
        <taxon>Alteromonadaceae</taxon>
        <taxon>Agarivorans</taxon>
    </lineage>
</organism>
<dbReference type="PROSITE" id="PS50885">
    <property type="entry name" value="HAMP"/>
    <property type="match status" value="1"/>
</dbReference>
<evidence type="ECO:0000313" key="14">
    <source>
        <dbReference type="EMBL" id="MEE1672663.1"/>
    </source>
</evidence>
<dbReference type="Gene3D" id="1.10.287.130">
    <property type="match status" value="1"/>
</dbReference>
<sequence length="639" mass="70605">MMIKANQLRTTLALSILLGALLPSILIGSFLLKQISEQDQQAVTQTLYLKANNIAQNIQYQVRQLLLDLQSLAQVNDVVLTPTSAIFGFHSNQLISEVLQQNSWASAIYIVDLEGQIIEGAPLQAEILDIQVHSAAIQRLNEQVKQGRKEALIEVYQDSEFAQLVASIDGIDSDSGLLLMQPLLQKNLNAIEDSQQVGALVVFVPMQSVWREAASRISQQGSFELFHSQRLLFKGVKGEQPERRFYIDVDLDLSQMAEPLSLSLSAQSRSLWGLLVERQSNVVIVLLVVFVLVAIIAIAMTRRITEPLEHLSRLVSNYSKGRYDTKVPSLAYEEFNQVGGLLESMAAKVTRDQEQLEQRVAERTKELEQANSTLQHTLAKLNDTQLELVEKEKMAALGGLVAGMAHELNTPLGVGITAASQLVSNYQSIGQQLNDGALARAELENMLEQGIEGGKLLESSLQRSAALVNTFKALAGSDIDSSLQRLNLKTWLEQQLQMFLQPFTELNIQLSVSGSNPSMLVNQRALELVLSCLIDNSIQHGFASHGYPHVKVDIESNQEMVEINYQDNGSGVSNEDINLIFNPFYTTGRSSGNVGLGLNQVYNLVHQHLLGSVETYNAEPQGLGFTIRLPREYGKNHAV</sequence>
<feature type="coiled-coil region" evidence="10">
    <location>
        <begin position="346"/>
        <end position="387"/>
    </location>
</feature>
<dbReference type="EMBL" id="JAYDYW010000004">
    <property type="protein sequence ID" value="MEE1672663.1"/>
    <property type="molecule type" value="Genomic_DNA"/>
</dbReference>
<keyword evidence="7" id="KW-0547">Nucleotide-binding</keyword>
<dbReference type="InterPro" id="IPR003661">
    <property type="entry name" value="HisK_dim/P_dom"/>
</dbReference>
<evidence type="ECO:0000256" key="4">
    <source>
        <dbReference type="ARBA" id="ARBA00022475"/>
    </source>
</evidence>
<dbReference type="CDD" id="cd00075">
    <property type="entry name" value="HATPase"/>
    <property type="match status" value="1"/>
</dbReference>
<evidence type="ECO:0000256" key="2">
    <source>
        <dbReference type="ARBA" id="ARBA00004651"/>
    </source>
</evidence>
<dbReference type="EC" id="2.7.13.3" evidence="3"/>
<reference evidence="14 15" key="2">
    <citation type="submission" date="2023-12" db="EMBL/GenBank/DDBJ databases">
        <authorList>
            <consortium name="Cladostephus spongiosus"/>
            <person name="Lorente B."/>
            <person name="Cabral C."/>
            <person name="Frias J."/>
            <person name="Faria J."/>
            <person name="Toubarro D."/>
        </authorList>
    </citation>
    <scope>NUCLEOTIDE SEQUENCE [LARGE SCALE GENOMIC DNA]</scope>
    <source>
        <strain evidence="14 15">ZMCS4</strain>
    </source>
</reference>
<keyword evidence="6" id="KW-0808">Transferase</keyword>
<comment type="subcellular location">
    <subcellularLocation>
        <location evidence="2">Cell membrane</location>
        <topology evidence="2">Multi-pass membrane protein</topology>
    </subcellularLocation>
</comment>
<keyword evidence="11" id="KW-0812">Transmembrane</keyword>
<keyword evidence="10" id="KW-0175">Coiled coil</keyword>
<evidence type="ECO:0000256" key="7">
    <source>
        <dbReference type="ARBA" id="ARBA00022741"/>
    </source>
</evidence>
<dbReference type="PRINTS" id="PR00344">
    <property type="entry name" value="BCTRLSENSOR"/>
</dbReference>
<dbReference type="Proteomes" id="UP001310248">
    <property type="component" value="Unassembled WGS sequence"/>
</dbReference>
<evidence type="ECO:0000259" key="12">
    <source>
        <dbReference type="PROSITE" id="PS50109"/>
    </source>
</evidence>
<evidence type="ECO:0000259" key="13">
    <source>
        <dbReference type="PROSITE" id="PS50885"/>
    </source>
</evidence>
<evidence type="ECO:0000256" key="11">
    <source>
        <dbReference type="SAM" id="Phobius"/>
    </source>
</evidence>
<dbReference type="CDD" id="cd00082">
    <property type="entry name" value="HisKA"/>
    <property type="match status" value="1"/>
</dbReference>
<dbReference type="InterPro" id="IPR003594">
    <property type="entry name" value="HATPase_dom"/>
</dbReference>
<dbReference type="PROSITE" id="PS50109">
    <property type="entry name" value="HIS_KIN"/>
    <property type="match status" value="1"/>
</dbReference>
<dbReference type="PANTHER" id="PTHR44936:SF10">
    <property type="entry name" value="SENSOR PROTEIN RSTB"/>
    <property type="match status" value="1"/>
</dbReference>
<dbReference type="SUPFAM" id="SSF47384">
    <property type="entry name" value="Homodimeric domain of signal transducing histidine kinase"/>
    <property type="match status" value="1"/>
</dbReference>
<dbReference type="Pfam" id="PF02518">
    <property type="entry name" value="HATPase_c"/>
    <property type="match status" value="1"/>
</dbReference>
<feature type="domain" description="Histidine kinase" evidence="12">
    <location>
        <begin position="403"/>
        <end position="633"/>
    </location>
</feature>
<dbReference type="RefSeq" id="WP_329774108.1">
    <property type="nucleotide sequence ID" value="NZ_JAYDYW010000004.1"/>
</dbReference>
<keyword evidence="4" id="KW-1003">Cell membrane</keyword>
<reference evidence="15" key="1">
    <citation type="submission" date="2023-07" db="EMBL/GenBank/DDBJ databases">
        <title>Draft genome sequence of Agarivorans aestuarii strain ZMCS4, a CAZymes producing bacteria isolated from the marine brown algae Clodostephus spongiosus.</title>
        <authorList>
            <person name="Lorente B."/>
            <person name="Cabral C."/>
            <person name="Frias J."/>
            <person name="Faria J."/>
            <person name="Toubarro D."/>
        </authorList>
    </citation>
    <scope>NUCLEOTIDE SEQUENCE [LARGE SCALE GENOMIC DNA]</scope>
    <source>
        <strain evidence="15">ZMCS4</strain>
    </source>
</reference>
<feature type="domain" description="HAMP" evidence="13">
    <location>
        <begin position="302"/>
        <end position="354"/>
    </location>
</feature>
<dbReference type="InterPro" id="IPR004358">
    <property type="entry name" value="Sig_transdc_His_kin-like_C"/>
</dbReference>
<gene>
    <name evidence="14" type="ORF">SNR37_002073</name>
</gene>
<dbReference type="GO" id="GO:0005524">
    <property type="term" value="F:ATP binding"/>
    <property type="evidence" value="ECO:0007669"/>
    <property type="project" value="UniProtKB-KW"/>
</dbReference>
<keyword evidence="11" id="KW-1133">Transmembrane helix</keyword>
<evidence type="ECO:0000256" key="10">
    <source>
        <dbReference type="SAM" id="Coils"/>
    </source>
</evidence>
<dbReference type="InterPro" id="IPR050980">
    <property type="entry name" value="2C_sensor_his_kinase"/>
</dbReference>
<feature type="transmembrane region" description="Helical" evidence="11">
    <location>
        <begin position="282"/>
        <end position="301"/>
    </location>
</feature>
<evidence type="ECO:0000313" key="15">
    <source>
        <dbReference type="Proteomes" id="UP001310248"/>
    </source>
</evidence>
<protein>
    <recommendedName>
        <fullName evidence="3">histidine kinase</fullName>
        <ecNumber evidence="3">2.7.13.3</ecNumber>
    </recommendedName>
</protein>
<dbReference type="SUPFAM" id="SSF55874">
    <property type="entry name" value="ATPase domain of HSP90 chaperone/DNA topoisomerase II/histidine kinase"/>
    <property type="match status" value="1"/>
</dbReference>
<keyword evidence="11" id="KW-0472">Membrane</keyword>
<comment type="caution">
    <text evidence="14">The sequence shown here is derived from an EMBL/GenBank/DDBJ whole genome shotgun (WGS) entry which is preliminary data.</text>
</comment>
<dbReference type="SMART" id="SM00387">
    <property type="entry name" value="HATPase_c"/>
    <property type="match status" value="1"/>
</dbReference>
<keyword evidence="5" id="KW-0597">Phosphoprotein</keyword>
<dbReference type="InterPro" id="IPR005467">
    <property type="entry name" value="His_kinase_dom"/>
</dbReference>
<evidence type="ECO:0000256" key="6">
    <source>
        <dbReference type="ARBA" id="ARBA00022679"/>
    </source>
</evidence>
<dbReference type="Gene3D" id="6.10.340.10">
    <property type="match status" value="1"/>
</dbReference>
<comment type="catalytic activity">
    <reaction evidence="1">
        <text>ATP + protein L-histidine = ADP + protein N-phospho-L-histidine.</text>
        <dbReference type="EC" id="2.7.13.3"/>
    </reaction>
</comment>
<accession>A0ABU7FZS0</accession>